<dbReference type="Gene3D" id="1.10.10.10">
    <property type="entry name" value="Winged helix-like DNA-binding domain superfamily/Winged helix DNA-binding domain"/>
    <property type="match status" value="1"/>
</dbReference>
<dbReference type="Proteomes" id="UP000266234">
    <property type="component" value="Unassembled WGS sequence"/>
</dbReference>
<dbReference type="InterPro" id="IPR036390">
    <property type="entry name" value="WH_DNA-bd_sf"/>
</dbReference>
<reference evidence="5 6" key="1">
    <citation type="journal article" date="2018" name="PLoS Pathog.">
        <title>Evolution of structural diversity of trichothecenes, a family of toxins produced by plant pathogenic and entomopathogenic fungi.</title>
        <authorList>
            <person name="Proctor R.H."/>
            <person name="McCormick S.P."/>
            <person name="Kim H.S."/>
            <person name="Cardoza R.E."/>
            <person name="Stanley A.M."/>
            <person name="Lindo L."/>
            <person name="Kelly A."/>
            <person name="Brown D.W."/>
            <person name="Lee T."/>
            <person name="Vaughan M.M."/>
            <person name="Alexander N.J."/>
            <person name="Busman M."/>
            <person name="Gutierrez S."/>
        </authorList>
    </citation>
    <scope>NUCLEOTIDE SEQUENCE [LARGE SCALE GENOMIC DNA]</scope>
    <source>
        <strain evidence="5 6">NRRL 20695</strain>
    </source>
</reference>
<evidence type="ECO:0000313" key="6">
    <source>
        <dbReference type="Proteomes" id="UP000266234"/>
    </source>
</evidence>
<evidence type="ECO:0000256" key="1">
    <source>
        <dbReference type="ARBA" id="ARBA00022603"/>
    </source>
</evidence>
<keyword evidence="1" id="KW-0489">Methyltransferase</keyword>
<dbReference type="GO" id="GO:0032259">
    <property type="term" value="P:methylation"/>
    <property type="evidence" value="ECO:0007669"/>
    <property type="project" value="UniProtKB-KW"/>
</dbReference>
<evidence type="ECO:0000256" key="2">
    <source>
        <dbReference type="ARBA" id="ARBA00022679"/>
    </source>
</evidence>
<keyword evidence="3" id="KW-0949">S-adenosyl-L-methionine</keyword>
<dbReference type="InterPro" id="IPR029063">
    <property type="entry name" value="SAM-dependent_MTases_sf"/>
</dbReference>
<keyword evidence="6" id="KW-1185">Reference proteome</keyword>
<protein>
    <recommendedName>
        <fullName evidence="4">O-methyltransferase C-terminal domain-containing protein</fullName>
    </recommendedName>
</protein>
<dbReference type="Pfam" id="PF00891">
    <property type="entry name" value="Methyltransf_2"/>
    <property type="match status" value="1"/>
</dbReference>
<gene>
    <name evidence="5" type="ORF">FLONG3_2448</name>
</gene>
<dbReference type="GO" id="GO:0008171">
    <property type="term" value="F:O-methyltransferase activity"/>
    <property type="evidence" value="ECO:0007669"/>
    <property type="project" value="InterPro"/>
</dbReference>
<keyword evidence="2" id="KW-0808">Transferase</keyword>
<dbReference type="SUPFAM" id="SSF53335">
    <property type="entry name" value="S-adenosyl-L-methionine-dependent methyltransferases"/>
    <property type="match status" value="1"/>
</dbReference>
<dbReference type="STRING" id="694270.A0A395T3U5"/>
<dbReference type="InterPro" id="IPR016461">
    <property type="entry name" value="COMT-like"/>
</dbReference>
<organism evidence="5 6">
    <name type="scientific">Fusarium longipes</name>
    <dbReference type="NCBI Taxonomy" id="694270"/>
    <lineage>
        <taxon>Eukaryota</taxon>
        <taxon>Fungi</taxon>
        <taxon>Dikarya</taxon>
        <taxon>Ascomycota</taxon>
        <taxon>Pezizomycotina</taxon>
        <taxon>Sordariomycetes</taxon>
        <taxon>Hypocreomycetidae</taxon>
        <taxon>Hypocreales</taxon>
        <taxon>Nectriaceae</taxon>
        <taxon>Fusarium</taxon>
    </lineage>
</organism>
<dbReference type="InterPro" id="IPR001077">
    <property type="entry name" value="COMT_C"/>
</dbReference>
<dbReference type="InterPro" id="IPR036388">
    <property type="entry name" value="WH-like_DNA-bd_sf"/>
</dbReference>
<dbReference type="PANTHER" id="PTHR43712:SF12">
    <property type="entry name" value="STERIGMATOCYSTIN 8-O-METHYLTRANSFERASE"/>
    <property type="match status" value="1"/>
</dbReference>
<accession>A0A395T3U5</accession>
<dbReference type="PROSITE" id="PS51683">
    <property type="entry name" value="SAM_OMT_II"/>
    <property type="match status" value="1"/>
</dbReference>
<sequence>MDSESTSNLLQLSKTVYEATSTIVRHLKNTKQQEPTFNQNSSTIKYSEDVQAARSVLNEAARDLICLVNGPINEFRQLLMTHYDIASYQVALQFEFFKHVPLNGRVHLADLAHKAGLDQDRCRRVIKHLKTQHIFKEIVPDVLEHTASSASIAQDPNLEALLLMQFDEMFKAATATSTFLRNSPLESNSDECGFATYYGKSVYSWYMDHPEKALGFAKAMAALNRMDRPVSTLCDDFPWEKLKSGKVVDVGGGRGHVSMYLASRYPDLSFVVEESNSAAIAEGQATLNSDIAGRVSFMQHDFFTKQPITDASTFLLRHCLHNWNDKDCIRIIRALIPALEKCRPGAQILINEVILPEYDEVLNYEEHLLR</sequence>
<dbReference type="CDD" id="cd02440">
    <property type="entry name" value="AdoMet_MTases"/>
    <property type="match status" value="1"/>
</dbReference>
<name>A0A395T3U5_9HYPO</name>
<feature type="domain" description="O-methyltransferase C-terminal" evidence="4">
    <location>
        <begin position="187"/>
        <end position="358"/>
    </location>
</feature>
<dbReference type="PANTHER" id="PTHR43712">
    <property type="entry name" value="PUTATIVE (AFU_ORTHOLOGUE AFUA_4G14580)-RELATED"/>
    <property type="match status" value="1"/>
</dbReference>
<evidence type="ECO:0000313" key="5">
    <source>
        <dbReference type="EMBL" id="RGP79393.1"/>
    </source>
</evidence>
<dbReference type="Gene3D" id="3.40.50.150">
    <property type="entry name" value="Vaccinia Virus protein VP39"/>
    <property type="match status" value="1"/>
</dbReference>
<dbReference type="SUPFAM" id="SSF46785">
    <property type="entry name" value="Winged helix' DNA-binding domain"/>
    <property type="match status" value="1"/>
</dbReference>
<dbReference type="OrthoDB" id="1606438at2759"/>
<proteinExistence type="predicted"/>
<comment type="caution">
    <text evidence="5">The sequence shown here is derived from an EMBL/GenBank/DDBJ whole genome shotgun (WGS) entry which is preliminary data.</text>
</comment>
<dbReference type="EMBL" id="PXOG01000047">
    <property type="protein sequence ID" value="RGP79393.1"/>
    <property type="molecule type" value="Genomic_DNA"/>
</dbReference>
<evidence type="ECO:0000259" key="4">
    <source>
        <dbReference type="Pfam" id="PF00891"/>
    </source>
</evidence>
<dbReference type="AlphaFoldDB" id="A0A395T3U5"/>
<evidence type="ECO:0000256" key="3">
    <source>
        <dbReference type="ARBA" id="ARBA00022691"/>
    </source>
</evidence>